<name>A0A8D2KRQ0_VARKO</name>
<dbReference type="InterPro" id="IPR007237">
    <property type="entry name" value="CD20-like"/>
</dbReference>
<dbReference type="KEGG" id="vko:123021158"/>
<sequence>MATGAVKLQQGILVYIPQDEANITQARQGFPGTVVCPAEVAQYIGQQPESNQLQQNHKLGPLEKLYRTEAKTLGAIQIIIGLIHIGYGCVSVFLLYGEYLPLATMGAYPFWGGLFFVASGSVAVSAVKHRNSNLVKCSLGMNLISAVMSSIGIILFTAELALTYSSLQKHASPLIMSLGQGLCILFYLFTLLQFCITVLASHFECQTACCNKDTAMSFASYTMIDDGLMPTESNPAPPGSCN</sequence>
<protein>
    <submittedName>
        <fullName evidence="7">Uncharacterized protein</fullName>
    </submittedName>
</protein>
<comment type="similarity">
    <text evidence="2">Belongs to the MS4A family.</text>
</comment>
<dbReference type="PANTHER" id="PTHR23320">
    <property type="entry name" value="MEMBRANE-SPANNING 4-DOMAINS SUBFAMILY A MS4A -RELATED"/>
    <property type="match status" value="1"/>
</dbReference>
<keyword evidence="5 6" id="KW-0472">Membrane</keyword>
<evidence type="ECO:0000313" key="7">
    <source>
        <dbReference type="Ensembl" id="ENSVKKP00000003143.1"/>
    </source>
</evidence>
<dbReference type="Ensembl" id="ENSVKKT00000003232.1">
    <property type="protein sequence ID" value="ENSVKKP00000003143.1"/>
    <property type="gene ID" value="ENSVKKG00000002426.1"/>
</dbReference>
<gene>
    <name evidence="7" type="primary">LOC123021158</name>
</gene>
<evidence type="ECO:0000256" key="1">
    <source>
        <dbReference type="ARBA" id="ARBA00004141"/>
    </source>
</evidence>
<dbReference type="OMA" id="KCSLGMN"/>
<feature type="transmembrane region" description="Helical" evidence="6">
    <location>
        <begin position="108"/>
        <end position="127"/>
    </location>
</feature>
<organism evidence="7 8">
    <name type="scientific">Varanus komodoensis</name>
    <name type="common">Komodo dragon</name>
    <dbReference type="NCBI Taxonomy" id="61221"/>
    <lineage>
        <taxon>Eukaryota</taxon>
        <taxon>Metazoa</taxon>
        <taxon>Chordata</taxon>
        <taxon>Craniata</taxon>
        <taxon>Vertebrata</taxon>
        <taxon>Euteleostomi</taxon>
        <taxon>Lepidosauria</taxon>
        <taxon>Squamata</taxon>
        <taxon>Bifurcata</taxon>
        <taxon>Unidentata</taxon>
        <taxon>Episquamata</taxon>
        <taxon>Toxicofera</taxon>
        <taxon>Anguimorpha</taxon>
        <taxon>Paleoanguimorpha</taxon>
        <taxon>Varanoidea</taxon>
        <taxon>Varanidae</taxon>
        <taxon>Varanus</taxon>
    </lineage>
</organism>
<evidence type="ECO:0000256" key="2">
    <source>
        <dbReference type="ARBA" id="ARBA00009565"/>
    </source>
</evidence>
<dbReference type="GeneID" id="123021158"/>
<keyword evidence="8" id="KW-1185">Reference proteome</keyword>
<comment type="subcellular location">
    <subcellularLocation>
        <location evidence="1">Membrane</location>
        <topology evidence="1">Multi-pass membrane protein</topology>
    </subcellularLocation>
</comment>
<dbReference type="RefSeq" id="XP_044281594.1">
    <property type="nucleotide sequence ID" value="XM_044425659.1"/>
</dbReference>
<reference evidence="7" key="1">
    <citation type="submission" date="2025-08" db="UniProtKB">
        <authorList>
            <consortium name="Ensembl"/>
        </authorList>
    </citation>
    <scope>IDENTIFICATION</scope>
</reference>
<dbReference type="RefSeq" id="XP_044281598.1">
    <property type="nucleotide sequence ID" value="XM_044425663.1"/>
</dbReference>
<dbReference type="RefSeq" id="XP_044281595.1">
    <property type="nucleotide sequence ID" value="XM_044425660.1"/>
</dbReference>
<dbReference type="Pfam" id="PF04103">
    <property type="entry name" value="CD20"/>
    <property type="match status" value="1"/>
</dbReference>
<dbReference type="Proteomes" id="UP000694545">
    <property type="component" value="Unplaced"/>
</dbReference>
<feature type="transmembrane region" description="Helical" evidence="6">
    <location>
        <begin position="73"/>
        <end position="96"/>
    </location>
</feature>
<keyword evidence="4 6" id="KW-1133">Transmembrane helix</keyword>
<keyword evidence="3 6" id="KW-0812">Transmembrane</keyword>
<dbReference type="AlphaFoldDB" id="A0A8D2KRQ0"/>
<evidence type="ECO:0000313" key="8">
    <source>
        <dbReference type="Proteomes" id="UP000694545"/>
    </source>
</evidence>
<proteinExistence type="inferred from homology"/>
<feature type="transmembrane region" description="Helical" evidence="6">
    <location>
        <begin position="139"/>
        <end position="162"/>
    </location>
</feature>
<reference evidence="7" key="2">
    <citation type="submission" date="2025-09" db="UniProtKB">
        <authorList>
            <consortium name="Ensembl"/>
        </authorList>
    </citation>
    <scope>IDENTIFICATION</scope>
</reference>
<evidence type="ECO:0000256" key="3">
    <source>
        <dbReference type="ARBA" id="ARBA00022692"/>
    </source>
</evidence>
<dbReference type="InterPro" id="IPR030417">
    <property type="entry name" value="MS4A"/>
</dbReference>
<dbReference type="RefSeq" id="XP_044281596.1">
    <property type="nucleotide sequence ID" value="XM_044425661.1"/>
</dbReference>
<dbReference type="GO" id="GO:0005886">
    <property type="term" value="C:plasma membrane"/>
    <property type="evidence" value="ECO:0007669"/>
    <property type="project" value="TreeGrafter"/>
</dbReference>
<evidence type="ECO:0000256" key="5">
    <source>
        <dbReference type="ARBA" id="ARBA00023136"/>
    </source>
</evidence>
<evidence type="ECO:0000256" key="6">
    <source>
        <dbReference type="SAM" id="Phobius"/>
    </source>
</evidence>
<dbReference type="PANTHER" id="PTHR23320:SF155">
    <property type="entry name" value="MEMBRANE-SPANNING 4-DOMAINS SUBFAMILY A MEMBER 8"/>
    <property type="match status" value="1"/>
</dbReference>
<dbReference type="OrthoDB" id="10071849at2759"/>
<evidence type="ECO:0000256" key="4">
    <source>
        <dbReference type="ARBA" id="ARBA00022989"/>
    </source>
</evidence>
<dbReference type="RefSeq" id="XP_044281597.1">
    <property type="nucleotide sequence ID" value="XM_044425662.1"/>
</dbReference>
<feature type="transmembrane region" description="Helical" evidence="6">
    <location>
        <begin position="174"/>
        <end position="196"/>
    </location>
</feature>
<accession>A0A8D2KRQ0</accession>
<dbReference type="GO" id="GO:0007166">
    <property type="term" value="P:cell surface receptor signaling pathway"/>
    <property type="evidence" value="ECO:0007669"/>
    <property type="project" value="TreeGrafter"/>
</dbReference>